<evidence type="ECO:0000313" key="2">
    <source>
        <dbReference type="EMBL" id="SDM05861.1"/>
    </source>
</evidence>
<evidence type="ECO:0000313" key="3">
    <source>
        <dbReference type="Proteomes" id="UP000182783"/>
    </source>
</evidence>
<sequence>MELEERMRPPLSADFHREQRYKSRNLQTTAAGSPNILRSPDEVPNVNILSSLYIDMERKGGRWLTVSQTAYSR</sequence>
<dbReference type="EMBL" id="FNGM01000008">
    <property type="protein sequence ID" value="SDM05861.1"/>
    <property type="molecule type" value="Genomic_DNA"/>
</dbReference>
<organism evidence="2 3">
    <name type="scientific">Paenibacillus jilunlii</name>
    <dbReference type="NCBI Taxonomy" id="682956"/>
    <lineage>
        <taxon>Bacteria</taxon>
        <taxon>Bacillati</taxon>
        <taxon>Bacillota</taxon>
        <taxon>Bacilli</taxon>
        <taxon>Bacillales</taxon>
        <taxon>Paenibacillaceae</taxon>
        <taxon>Paenibacillus</taxon>
    </lineage>
</organism>
<dbReference type="AlphaFoldDB" id="A0A1G9Q541"/>
<accession>A0A1G9Q541</accession>
<dbReference type="Proteomes" id="UP000182783">
    <property type="component" value="Unassembled WGS sequence"/>
</dbReference>
<protein>
    <submittedName>
        <fullName evidence="2">Uncharacterized protein</fullName>
    </submittedName>
</protein>
<proteinExistence type="predicted"/>
<reference evidence="2 3" key="1">
    <citation type="submission" date="2016-10" db="EMBL/GenBank/DDBJ databases">
        <authorList>
            <person name="de Groot N.N."/>
        </authorList>
    </citation>
    <scope>NUCLEOTIDE SEQUENCE [LARGE SCALE GENOMIC DNA]</scope>
    <source>
        <strain evidence="2 3">CGMCC 1.10239</strain>
    </source>
</reference>
<feature type="compositionally biased region" description="Basic and acidic residues" evidence="1">
    <location>
        <begin position="1"/>
        <end position="21"/>
    </location>
</feature>
<feature type="region of interest" description="Disordered" evidence="1">
    <location>
        <begin position="1"/>
        <end position="38"/>
    </location>
</feature>
<name>A0A1G9Q541_9BACL</name>
<dbReference type="OrthoDB" id="2673478at2"/>
<gene>
    <name evidence="2" type="ORF">SAMN05216191_108103</name>
</gene>
<evidence type="ECO:0000256" key="1">
    <source>
        <dbReference type="SAM" id="MobiDB-lite"/>
    </source>
</evidence>